<keyword evidence="3" id="KW-1185">Reference proteome</keyword>
<dbReference type="RefSeq" id="WP_248942661.1">
    <property type="nucleotide sequence ID" value="NZ_JAKIKS010000141.1"/>
</dbReference>
<accession>A0ABT0LHT5</accession>
<comment type="caution">
    <text evidence="2">The sequence shown here is derived from an EMBL/GenBank/DDBJ whole genome shotgun (WGS) entry which is preliminary data.</text>
</comment>
<feature type="transmembrane region" description="Helical" evidence="1">
    <location>
        <begin position="71"/>
        <end position="90"/>
    </location>
</feature>
<organism evidence="2 3">
    <name type="scientific">Shewanella surugensis</name>
    <dbReference type="NCBI Taxonomy" id="212020"/>
    <lineage>
        <taxon>Bacteria</taxon>
        <taxon>Pseudomonadati</taxon>
        <taxon>Pseudomonadota</taxon>
        <taxon>Gammaproteobacteria</taxon>
        <taxon>Alteromonadales</taxon>
        <taxon>Shewanellaceae</taxon>
        <taxon>Shewanella</taxon>
    </lineage>
</organism>
<protein>
    <submittedName>
        <fullName evidence="2">Zinc ribbon domain-containing protein</fullName>
    </submittedName>
</protein>
<keyword evidence="1" id="KW-0812">Transmembrane</keyword>
<evidence type="ECO:0000313" key="2">
    <source>
        <dbReference type="EMBL" id="MCL1127267.1"/>
    </source>
</evidence>
<gene>
    <name evidence="2" type="ORF">L2764_23000</name>
</gene>
<evidence type="ECO:0000256" key="1">
    <source>
        <dbReference type="SAM" id="Phobius"/>
    </source>
</evidence>
<reference evidence="2 3" key="1">
    <citation type="submission" date="2022-01" db="EMBL/GenBank/DDBJ databases">
        <title>Whole genome-based taxonomy of the Shewanellaceae.</title>
        <authorList>
            <person name="Martin-Rodriguez A.J."/>
        </authorList>
    </citation>
    <scope>NUCLEOTIDE SEQUENCE [LARGE SCALE GENOMIC DNA]</scope>
    <source>
        <strain evidence="2 3">DSM 17177</strain>
    </source>
</reference>
<dbReference type="Proteomes" id="UP001203423">
    <property type="component" value="Unassembled WGS sequence"/>
</dbReference>
<proteinExistence type="predicted"/>
<feature type="transmembrane region" description="Helical" evidence="1">
    <location>
        <begin position="39"/>
        <end position="59"/>
    </location>
</feature>
<dbReference type="EMBL" id="JAKIKS010000141">
    <property type="protein sequence ID" value="MCL1127267.1"/>
    <property type="molecule type" value="Genomic_DNA"/>
</dbReference>
<keyword evidence="1" id="KW-0472">Membrane</keyword>
<sequence>MVRIQCSQCQHPISNEVTTCPQCGHPNEQQPLPEVKRKVSWMLFLGIVFLPYIFVWFILRKGYKLTTQAIALGWLAFMLYTLTIEFYEIAYPQIVPEQQVISYEQTTQLNDATSHHY</sequence>
<name>A0ABT0LHT5_9GAMM</name>
<evidence type="ECO:0000313" key="3">
    <source>
        <dbReference type="Proteomes" id="UP001203423"/>
    </source>
</evidence>
<keyword evidence="1" id="KW-1133">Transmembrane helix</keyword>